<organism evidence="1 2">
    <name type="scientific">Parasutterella excrementihominis YIT 11859</name>
    <dbReference type="NCBI Taxonomy" id="762966"/>
    <lineage>
        <taxon>Bacteria</taxon>
        <taxon>Pseudomonadati</taxon>
        <taxon>Pseudomonadota</taxon>
        <taxon>Betaproteobacteria</taxon>
        <taxon>Burkholderiales</taxon>
        <taxon>Sutterellaceae</taxon>
        <taxon>Parasutterella</taxon>
    </lineage>
</organism>
<dbReference type="AlphaFoldDB" id="F3QNS4"/>
<dbReference type="InterPro" id="IPR010982">
    <property type="entry name" value="Lambda_DNA-bd_dom_sf"/>
</dbReference>
<gene>
    <name evidence="1" type="ORF">HMPREF9439_02610</name>
</gene>
<dbReference type="RefSeq" id="WP_008865036.1">
    <property type="nucleotide sequence ID" value="NZ_GL883761.1"/>
</dbReference>
<keyword evidence="2" id="KW-1185">Reference proteome</keyword>
<dbReference type="Pfam" id="PF15943">
    <property type="entry name" value="YdaS_toxin"/>
    <property type="match status" value="1"/>
</dbReference>
<protein>
    <recommendedName>
        <fullName evidence="3">Transcriptional regulator</fullName>
    </recommendedName>
</protein>
<dbReference type="eggNOG" id="COG4197">
    <property type="taxonomic scope" value="Bacteria"/>
</dbReference>
<evidence type="ECO:0000313" key="2">
    <source>
        <dbReference type="Proteomes" id="UP000005156"/>
    </source>
</evidence>
<dbReference type="Proteomes" id="UP000005156">
    <property type="component" value="Unassembled WGS sequence"/>
</dbReference>
<evidence type="ECO:0008006" key="3">
    <source>
        <dbReference type="Google" id="ProtNLM"/>
    </source>
</evidence>
<reference evidence="1 2" key="1">
    <citation type="submission" date="2011-02" db="EMBL/GenBank/DDBJ databases">
        <authorList>
            <person name="Weinstock G."/>
            <person name="Sodergren E."/>
            <person name="Clifton S."/>
            <person name="Fulton L."/>
            <person name="Fulton B."/>
            <person name="Courtney L."/>
            <person name="Fronick C."/>
            <person name="Harrison M."/>
            <person name="Strong C."/>
            <person name="Farmer C."/>
            <person name="Delahaunty K."/>
            <person name="Markovic C."/>
            <person name="Hall O."/>
            <person name="Minx P."/>
            <person name="Tomlinson C."/>
            <person name="Mitreva M."/>
            <person name="Hou S."/>
            <person name="Chen J."/>
            <person name="Wollam A."/>
            <person name="Pepin K.H."/>
            <person name="Johnson M."/>
            <person name="Bhonagiri V."/>
            <person name="Zhang X."/>
            <person name="Suruliraj S."/>
            <person name="Warren W."/>
            <person name="Chinwalla A."/>
            <person name="Mardis E.R."/>
            <person name="Wilson R.K."/>
        </authorList>
    </citation>
    <scope>NUCLEOTIDE SEQUENCE [LARGE SCALE GENOMIC DNA]</scope>
    <source>
        <strain evidence="1 2">YIT 11859</strain>
    </source>
</reference>
<sequence length="89" mass="9487">MNRNQSLLVAIGIIGSGAKLAKLLGVSRAAISCAVCGRMPVPKSWCPVIELETKGQVKCEDLLPGIDWSIFRNLPKTKETHPEGGNCVA</sequence>
<dbReference type="SUPFAM" id="SSF47413">
    <property type="entry name" value="lambda repressor-like DNA-binding domains"/>
    <property type="match status" value="1"/>
</dbReference>
<dbReference type="GO" id="GO:0003677">
    <property type="term" value="F:DNA binding"/>
    <property type="evidence" value="ECO:0007669"/>
    <property type="project" value="InterPro"/>
</dbReference>
<dbReference type="GeneID" id="43349885"/>
<dbReference type="InterPro" id="IPR031856">
    <property type="entry name" value="YdaS_toxin-like"/>
</dbReference>
<evidence type="ECO:0000313" key="1">
    <source>
        <dbReference type="EMBL" id="EGG50625.1"/>
    </source>
</evidence>
<name>F3QNS4_9BURK</name>
<accession>F3QNS4</accession>
<proteinExistence type="predicted"/>
<dbReference type="HOGENOM" id="CLU_173998_0_1_4"/>
<dbReference type="Gene3D" id="1.10.260.40">
    <property type="entry name" value="lambda repressor-like DNA-binding domains"/>
    <property type="match status" value="1"/>
</dbReference>
<dbReference type="EMBL" id="AFBP01000096">
    <property type="protein sequence ID" value="EGG50625.1"/>
    <property type="molecule type" value="Genomic_DNA"/>
</dbReference>
<comment type="caution">
    <text evidence="1">The sequence shown here is derived from an EMBL/GenBank/DDBJ whole genome shotgun (WGS) entry which is preliminary data.</text>
</comment>
<dbReference type="OrthoDB" id="6446140at2"/>